<dbReference type="STRING" id="428993.SAMN06296058_1112"/>
<dbReference type="GO" id="GO:0046872">
    <property type="term" value="F:metal ion binding"/>
    <property type="evidence" value="ECO:0007669"/>
    <property type="project" value="UniProtKB-KW"/>
</dbReference>
<reference evidence="6 7" key="1">
    <citation type="submission" date="2017-02" db="EMBL/GenBank/DDBJ databases">
        <authorList>
            <person name="Peterson S.W."/>
        </authorList>
    </citation>
    <scope>NUCLEOTIDE SEQUENCE [LARGE SCALE GENOMIC DNA]</scope>
    <source>
        <strain evidence="6 7">P15</strain>
    </source>
</reference>
<comment type="similarity">
    <text evidence="1 5">Belongs to the 5-formyltetrahydrofolate cyclo-ligase family.</text>
</comment>
<organism evidence="6 7">
    <name type="scientific">Pseudoxanthomonas indica</name>
    <dbReference type="NCBI Taxonomy" id="428993"/>
    <lineage>
        <taxon>Bacteria</taxon>
        <taxon>Pseudomonadati</taxon>
        <taxon>Pseudomonadota</taxon>
        <taxon>Gammaproteobacteria</taxon>
        <taxon>Lysobacterales</taxon>
        <taxon>Lysobacteraceae</taxon>
        <taxon>Pseudoxanthomonas</taxon>
    </lineage>
</organism>
<dbReference type="NCBIfam" id="TIGR02727">
    <property type="entry name" value="MTHFS_bact"/>
    <property type="match status" value="1"/>
</dbReference>
<name>A0A1T5JVF0_9GAMM</name>
<keyword evidence="5" id="KW-0479">Metal-binding</keyword>
<sequence>MSLDRDALRRELRQRRRAIPAAQRIAAADALGERLRALPFLPSSGYAAGYWAMDGEIGLHNWQLRLPAGLIYCLPVLRADNTLGFAPWRAGDPLVTNRFGIPEPDVEPASSLDPQAMALVLMPLVGFDDAGLRLGMGGGWYDRSFAFRQHTAAPPWLVGVGFQAQRVEALDAQAWDVPVDAVCTESTTVIPVPRPA</sequence>
<proteinExistence type="inferred from homology"/>
<dbReference type="InterPro" id="IPR037171">
    <property type="entry name" value="NagB/RpiA_transferase-like"/>
</dbReference>
<keyword evidence="5" id="KW-0460">Magnesium</keyword>
<keyword evidence="2 4" id="KW-0547">Nucleotide-binding</keyword>
<evidence type="ECO:0000256" key="3">
    <source>
        <dbReference type="ARBA" id="ARBA00022840"/>
    </source>
</evidence>
<dbReference type="PANTHER" id="PTHR23407:SF1">
    <property type="entry name" value="5-FORMYLTETRAHYDROFOLATE CYCLO-LIGASE"/>
    <property type="match status" value="1"/>
</dbReference>
<dbReference type="EC" id="6.3.3.2" evidence="5"/>
<dbReference type="GO" id="GO:0035999">
    <property type="term" value="P:tetrahydrofolate interconversion"/>
    <property type="evidence" value="ECO:0007669"/>
    <property type="project" value="TreeGrafter"/>
</dbReference>
<dbReference type="OrthoDB" id="9801938at2"/>
<dbReference type="GO" id="GO:0005524">
    <property type="term" value="F:ATP binding"/>
    <property type="evidence" value="ECO:0007669"/>
    <property type="project" value="UniProtKB-KW"/>
</dbReference>
<feature type="binding site" evidence="4">
    <location>
        <position position="56"/>
    </location>
    <ligand>
        <name>substrate</name>
    </ligand>
</feature>
<dbReference type="Gene3D" id="3.40.50.10420">
    <property type="entry name" value="NagB/RpiA/CoA transferase-like"/>
    <property type="match status" value="1"/>
</dbReference>
<keyword evidence="3 4" id="KW-0067">ATP-binding</keyword>
<gene>
    <name evidence="6" type="ORF">SAMN06296058_1112</name>
</gene>
<dbReference type="RefSeq" id="WP_079723447.1">
    <property type="nucleotide sequence ID" value="NZ_BMCL01000002.1"/>
</dbReference>
<evidence type="ECO:0000313" key="6">
    <source>
        <dbReference type="EMBL" id="SKC55294.1"/>
    </source>
</evidence>
<evidence type="ECO:0000256" key="5">
    <source>
        <dbReference type="RuleBase" id="RU361279"/>
    </source>
</evidence>
<comment type="cofactor">
    <cofactor evidence="5">
        <name>Mg(2+)</name>
        <dbReference type="ChEBI" id="CHEBI:18420"/>
    </cofactor>
</comment>
<evidence type="ECO:0000313" key="7">
    <source>
        <dbReference type="Proteomes" id="UP000190341"/>
    </source>
</evidence>
<dbReference type="PANTHER" id="PTHR23407">
    <property type="entry name" value="ATPASE INHIBITOR/5-FORMYLTETRAHYDROFOLATE CYCLO-LIGASE"/>
    <property type="match status" value="1"/>
</dbReference>
<comment type="catalytic activity">
    <reaction evidence="5">
        <text>(6S)-5-formyl-5,6,7,8-tetrahydrofolate + ATP = (6R)-5,10-methenyltetrahydrofolate + ADP + phosphate</text>
        <dbReference type="Rhea" id="RHEA:10488"/>
        <dbReference type="ChEBI" id="CHEBI:30616"/>
        <dbReference type="ChEBI" id="CHEBI:43474"/>
        <dbReference type="ChEBI" id="CHEBI:57455"/>
        <dbReference type="ChEBI" id="CHEBI:57457"/>
        <dbReference type="ChEBI" id="CHEBI:456216"/>
        <dbReference type="EC" id="6.3.3.2"/>
    </reaction>
</comment>
<dbReference type="EMBL" id="FUZV01000001">
    <property type="protein sequence ID" value="SKC55294.1"/>
    <property type="molecule type" value="Genomic_DNA"/>
</dbReference>
<dbReference type="Proteomes" id="UP000190341">
    <property type="component" value="Unassembled WGS sequence"/>
</dbReference>
<dbReference type="PIRSF" id="PIRSF006806">
    <property type="entry name" value="FTHF_cligase"/>
    <property type="match status" value="1"/>
</dbReference>
<feature type="binding site" evidence="4">
    <location>
        <begin position="5"/>
        <end position="9"/>
    </location>
    <ligand>
        <name>ATP</name>
        <dbReference type="ChEBI" id="CHEBI:30616"/>
    </ligand>
</feature>
<feature type="binding site" evidence="4">
    <location>
        <begin position="133"/>
        <end position="141"/>
    </location>
    <ligand>
        <name>ATP</name>
        <dbReference type="ChEBI" id="CHEBI:30616"/>
    </ligand>
</feature>
<dbReference type="GO" id="GO:0009396">
    <property type="term" value="P:folic acid-containing compound biosynthetic process"/>
    <property type="evidence" value="ECO:0007669"/>
    <property type="project" value="TreeGrafter"/>
</dbReference>
<evidence type="ECO:0000256" key="4">
    <source>
        <dbReference type="PIRSR" id="PIRSR006806-1"/>
    </source>
</evidence>
<dbReference type="Pfam" id="PF01812">
    <property type="entry name" value="5-FTHF_cyc-lig"/>
    <property type="match status" value="1"/>
</dbReference>
<protein>
    <recommendedName>
        <fullName evidence="5">5-formyltetrahydrofolate cyclo-ligase</fullName>
        <ecNumber evidence="5">6.3.3.2</ecNumber>
    </recommendedName>
</protein>
<accession>A0A1T5JVF0</accession>
<evidence type="ECO:0000256" key="2">
    <source>
        <dbReference type="ARBA" id="ARBA00022741"/>
    </source>
</evidence>
<dbReference type="InterPro" id="IPR024185">
    <property type="entry name" value="FTHF_cligase-like_sf"/>
</dbReference>
<evidence type="ECO:0000256" key="1">
    <source>
        <dbReference type="ARBA" id="ARBA00010638"/>
    </source>
</evidence>
<keyword evidence="7" id="KW-1185">Reference proteome</keyword>
<dbReference type="SUPFAM" id="SSF100950">
    <property type="entry name" value="NagB/RpiA/CoA transferase-like"/>
    <property type="match status" value="1"/>
</dbReference>
<keyword evidence="6" id="KW-0436">Ligase</keyword>
<dbReference type="AlphaFoldDB" id="A0A1T5JVF0"/>
<dbReference type="GO" id="GO:0030272">
    <property type="term" value="F:5-formyltetrahydrofolate cyclo-ligase activity"/>
    <property type="evidence" value="ECO:0007669"/>
    <property type="project" value="UniProtKB-EC"/>
</dbReference>
<dbReference type="InterPro" id="IPR002698">
    <property type="entry name" value="FTHF_cligase"/>
</dbReference>